<accession>A0A8C7WVA7</accession>
<reference evidence="1" key="1">
    <citation type="submission" date="2025-08" db="UniProtKB">
        <authorList>
            <consortium name="Ensembl"/>
        </authorList>
    </citation>
    <scope>IDENTIFICATION</scope>
</reference>
<organism evidence="1 2">
    <name type="scientific">Oryzias sinensis</name>
    <name type="common">Chinese medaka</name>
    <dbReference type="NCBI Taxonomy" id="183150"/>
    <lineage>
        <taxon>Eukaryota</taxon>
        <taxon>Metazoa</taxon>
        <taxon>Chordata</taxon>
        <taxon>Craniata</taxon>
        <taxon>Vertebrata</taxon>
        <taxon>Euteleostomi</taxon>
        <taxon>Actinopterygii</taxon>
        <taxon>Neopterygii</taxon>
        <taxon>Teleostei</taxon>
        <taxon>Neoteleostei</taxon>
        <taxon>Acanthomorphata</taxon>
        <taxon>Ovalentaria</taxon>
        <taxon>Atherinomorphae</taxon>
        <taxon>Beloniformes</taxon>
        <taxon>Adrianichthyidae</taxon>
        <taxon>Oryziinae</taxon>
        <taxon>Oryzias</taxon>
    </lineage>
</organism>
<keyword evidence="2" id="KW-1185">Reference proteome</keyword>
<proteinExistence type="predicted"/>
<protein>
    <submittedName>
        <fullName evidence="1">Uncharacterized protein</fullName>
    </submittedName>
</protein>
<reference evidence="1" key="2">
    <citation type="submission" date="2025-09" db="UniProtKB">
        <authorList>
            <consortium name="Ensembl"/>
        </authorList>
    </citation>
    <scope>IDENTIFICATION</scope>
</reference>
<dbReference type="GeneTree" id="ENSGT00990000208142"/>
<name>A0A8C7WVA7_9TELE</name>
<evidence type="ECO:0000313" key="1">
    <source>
        <dbReference type="Ensembl" id="ENSOSIP00000003613.1"/>
    </source>
</evidence>
<dbReference type="Proteomes" id="UP000694383">
    <property type="component" value="Unplaced"/>
</dbReference>
<evidence type="ECO:0000313" key="2">
    <source>
        <dbReference type="Proteomes" id="UP000694383"/>
    </source>
</evidence>
<dbReference type="Ensembl" id="ENSOSIT00000003872.1">
    <property type="protein sequence ID" value="ENSOSIP00000003613.1"/>
    <property type="gene ID" value="ENSOSIG00000002412.1"/>
</dbReference>
<sequence>MKASLKAGLNTFPLQSSTQEIGEETEEDAVFTITLRKVQLHQSASKGQRWLGPLWLSSMLSPTVLSPPV</sequence>
<dbReference type="AlphaFoldDB" id="A0A8C7WVA7"/>